<dbReference type="RefSeq" id="WP_028159760.1">
    <property type="nucleotide sequence ID" value="NZ_JAFCJQ010000004.1"/>
</dbReference>
<proteinExistence type="inferred from homology"/>
<comment type="similarity">
    <text evidence="1">Belongs to the 4-hydroxybenzoyl-CoA thioesterase family.</text>
</comment>
<evidence type="ECO:0000256" key="2">
    <source>
        <dbReference type="ARBA" id="ARBA00022801"/>
    </source>
</evidence>
<dbReference type="SUPFAM" id="SSF54637">
    <property type="entry name" value="Thioesterase/thiol ester dehydrase-isomerase"/>
    <property type="match status" value="1"/>
</dbReference>
<reference evidence="3 4" key="1">
    <citation type="submission" date="2014-09" db="EMBL/GenBank/DDBJ databases">
        <title>Draft genome of Bradyrhizobium japonicum Is-34.</title>
        <authorList>
            <person name="Tsurumaru H."/>
            <person name="Yamakawa T."/>
            <person name="Hashimoto S."/>
            <person name="Okizaki K."/>
            <person name="Kanesaki Y."/>
            <person name="Yoshikawa H."/>
            <person name="Yajima S."/>
        </authorList>
    </citation>
    <scope>NUCLEOTIDE SEQUENCE [LARGE SCALE GENOMIC DNA]</scope>
    <source>
        <strain evidence="3 4">Is-34</strain>
    </source>
</reference>
<accession>A0A0A3Y085</accession>
<dbReference type="CDD" id="cd00586">
    <property type="entry name" value="4HBT"/>
    <property type="match status" value="1"/>
</dbReference>
<dbReference type="FunFam" id="3.10.129.10:FF:000149">
    <property type="entry name" value="Putative thioesterase"/>
    <property type="match status" value="1"/>
</dbReference>
<dbReference type="Proteomes" id="UP000030377">
    <property type="component" value="Unassembled WGS sequence"/>
</dbReference>
<dbReference type="AlphaFoldDB" id="A0A0A3Y085"/>
<name>A0A0A3Y085_BRAJP</name>
<dbReference type="PANTHER" id="PTHR31793">
    <property type="entry name" value="4-HYDROXYBENZOYL-COA THIOESTERASE FAMILY MEMBER"/>
    <property type="match status" value="1"/>
</dbReference>
<evidence type="ECO:0000256" key="1">
    <source>
        <dbReference type="ARBA" id="ARBA00005953"/>
    </source>
</evidence>
<comment type="caution">
    <text evidence="3">The sequence shown here is derived from an EMBL/GenBank/DDBJ whole genome shotgun (WGS) entry which is preliminary data.</text>
</comment>
<keyword evidence="2" id="KW-0378">Hydrolase</keyword>
<dbReference type="EMBL" id="JRPN01000005">
    <property type="protein sequence ID" value="KGT80040.1"/>
    <property type="molecule type" value="Genomic_DNA"/>
</dbReference>
<dbReference type="eggNOG" id="COG0824">
    <property type="taxonomic scope" value="Bacteria"/>
</dbReference>
<protein>
    <submittedName>
        <fullName evidence="3">Thioesterase</fullName>
    </submittedName>
</protein>
<gene>
    <name evidence="3" type="ORF">MA20_08165</name>
</gene>
<dbReference type="InterPro" id="IPR029069">
    <property type="entry name" value="HotDog_dom_sf"/>
</dbReference>
<evidence type="ECO:0000313" key="4">
    <source>
        <dbReference type="Proteomes" id="UP000030377"/>
    </source>
</evidence>
<dbReference type="STRING" id="375.BKD09_RS20100"/>
<dbReference type="GO" id="GO:0047617">
    <property type="term" value="F:fatty acyl-CoA hydrolase activity"/>
    <property type="evidence" value="ECO:0007669"/>
    <property type="project" value="TreeGrafter"/>
</dbReference>
<evidence type="ECO:0000313" key="3">
    <source>
        <dbReference type="EMBL" id="KGT80040.1"/>
    </source>
</evidence>
<organism evidence="3 4">
    <name type="scientific">Bradyrhizobium japonicum</name>
    <dbReference type="NCBI Taxonomy" id="375"/>
    <lineage>
        <taxon>Bacteria</taxon>
        <taxon>Pseudomonadati</taxon>
        <taxon>Pseudomonadota</taxon>
        <taxon>Alphaproteobacteria</taxon>
        <taxon>Hyphomicrobiales</taxon>
        <taxon>Nitrobacteraceae</taxon>
        <taxon>Bradyrhizobium</taxon>
    </lineage>
</organism>
<dbReference type="Pfam" id="PF13279">
    <property type="entry name" value="4HBT_2"/>
    <property type="match status" value="1"/>
</dbReference>
<sequence>MNAPSRLDTTPRLEDYPYRLGDNVRFGDLDPNQHVNNAVYATYFETGRVTLMKSPEYGLTPPGLAWIMVRLDIHFRAELHWPNKIELGLGVVKLGRTSVTFEQVVFSEGKCIASAMSVGVMLDEATRRPAPLTAEIIEKLRPWHKRGIEVAPPST</sequence>
<dbReference type="PANTHER" id="PTHR31793:SF27">
    <property type="entry name" value="NOVEL THIOESTERASE SUPERFAMILY DOMAIN AND SAPOSIN A-TYPE DOMAIN CONTAINING PROTEIN (0610012H03RIK)"/>
    <property type="match status" value="1"/>
</dbReference>
<dbReference type="Gene3D" id="3.10.129.10">
    <property type="entry name" value="Hotdog Thioesterase"/>
    <property type="match status" value="1"/>
</dbReference>
<dbReference type="InterPro" id="IPR050563">
    <property type="entry name" value="4-hydroxybenzoyl-CoA_TE"/>
</dbReference>